<evidence type="ECO:0000313" key="2">
    <source>
        <dbReference type="Proteomes" id="UP000236321"/>
    </source>
</evidence>
<proteinExistence type="predicted"/>
<dbReference type="AlphaFoldDB" id="A0A2H6BY13"/>
<dbReference type="Proteomes" id="UP000236321">
    <property type="component" value="Unassembled WGS sequence"/>
</dbReference>
<dbReference type="RefSeq" id="WP_016515827.1">
    <property type="nucleotide sequence ID" value="NZ_BEIU01000005.1"/>
</dbReference>
<reference evidence="2" key="1">
    <citation type="submission" date="2017-12" db="EMBL/GenBank/DDBJ databases">
        <title>Improved Draft Genome Sequence of Microcystis aeruginosa NIES-298, a Microcystin-Producing Cyanobacterium from Lake Kasumigaura, Japan.</title>
        <authorList>
            <person name="Yamaguchi H."/>
            <person name="Suzuki S."/>
            <person name="Kawachi M."/>
        </authorList>
    </citation>
    <scope>NUCLEOTIDE SEQUENCE [LARGE SCALE GENOMIC DNA]</scope>
    <source>
        <strain evidence="2">NIES-298</strain>
    </source>
</reference>
<gene>
    <name evidence="1" type="ORF">BGM30_41660</name>
</gene>
<sequence length="56" mass="6652">MFAQTNLLEVWQEAVEADRQIAIPGDYRTQQENYRFFQARIKDFVSKNTKLDKVTV</sequence>
<accession>A0A2H6BY13</accession>
<organism evidence="1 2">
    <name type="scientific">Microcystis aeruginosa NIES-298</name>
    <dbReference type="NCBI Taxonomy" id="449468"/>
    <lineage>
        <taxon>Bacteria</taxon>
        <taxon>Bacillati</taxon>
        <taxon>Cyanobacteriota</taxon>
        <taxon>Cyanophyceae</taxon>
        <taxon>Oscillatoriophycideae</taxon>
        <taxon>Chroococcales</taxon>
        <taxon>Microcystaceae</taxon>
        <taxon>Microcystis</taxon>
    </lineage>
</organism>
<protein>
    <submittedName>
        <fullName evidence="1">Uncharacterized protein</fullName>
    </submittedName>
</protein>
<name>A0A2H6BY13_MICAE</name>
<dbReference type="EMBL" id="BEYQ01000017">
    <property type="protein sequence ID" value="GBD55073.1"/>
    <property type="molecule type" value="Genomic_DNA"/>
</dbReference>
<evidence type="ECO:0000313" key="1">
    <source>
        <dbReference type="EMBL" id="GBD55073.1"/>
    </source>
</evidence>
<comment type="caution">
    <text evidence="1">The sequence shown here is derived from an EMBL/GenBank/DDBJ whole genome shotgun (WGS) entry which is preliminary data.</text>
</comment>